<evidence type="ECO:0000313" key="1">
    <source>
        <dbReference type="EMBL" id="EKN67779.1"/>
    </source>
</evidence>
<comment type="caution">
    <text evidence="1">The sequence shown here is derived from an EMBL/GenBank/DDBJ whole genome shotgun (WGS) entry which is preliminary data.</text>
</comment>
<evidence type="ECO:0000313" key="2">
    <source>
        <dbReference type="Proteomes" id="UP000006315"/>
    </source>
</evidence>
<dbReference type="RefSeq" id="WP_003330824.1">
    <property type="nucleotide sequence ID" value="NZ_AJLR01000045.1"/>
</dbReference>
<dbReference type="STRING" id="1131731.BAZO_07854"/>
<gene>
    <name evidence="1" type="ORF">BAZO_07854</name>
</gene>
<dbReference type="PANTHER" id="PTHR43175">
    <property type="entry name" value="CARBONIC ANHYDRASE"/>
    <property type="match status" value="1"/>
</dbReference>
<dbReference type="InterPro" id="IPR001765">
    <property type="entry name" value="Carbonic_anhydrase"/>
</dbReference>
<organism evidence="1 2">
    <name type="scientific">Schinkia azotoformans LMG 9581</name>
    <dbReference type="NCBI Taxonomy" id="1131731"/>
    <lineage>
        <taxon>Bacteria</taxon>
        <taxon>Bacillati</taxon>
        <taxon>Bacillota</taxon>
        <taxon>Bacilli</taxon>
        <taxon>Bacillales</taxon>
        <taxon>Bacillaceae</taxon>
        <taxon>Calidifontibacillus/Schinkia group</taxon>
        <taxon>Schinkia</taxon>
    </lineage>
</organism>
<dbReference type="AlphaFoldDB" id="K6DHI7"/>
<name>K6DHI7_SCHAZ</name>
<keyword evidence="2" id="KW-1185">Reference proteome</keyword>
<dbReference type="GO" id="GO:0004089">
    <property type="term" value="F:carbonate dehydratase activity"/>
    <property type="evidence" value="ECO:0007669"/>
    <property type="project" value="InterPro"/>
</dbReference>
<dbReference type="GeneID" id="89467033"/>
<accession>K6DHI7</accession>
<proteinExistence type="predicted"/>
<dbReference type="GO" id="GO:0008270">
    <property type="term" value="F:zinc ion binding"/>
    <property type="evidence" value="ECO:0007669"/>
    <property type="project" value="InterPro"/>
</dbReference>
<reference evidence="1 2" key="1">
    <citation type="journal article" date="2012" name="Front. Microbiol.">
        <title>Redundancy and modularity in membrane-associated dissimilatory nitrate reduction in Bacillus.</title>
        <authorList>
            <person name="Heylen K."/>
            <person name="Keltjens J."/>
        </authorList>
    </citation>
    <scope>NUCLEOTIDE SEQUENCE [LARGE SCALE GENOMIC DNA]</scope>
    <source>
        <strain evidence="1 2">LMG 9581</strain>
    </source>
</reference>
<dbReference type="PANTHER" id="PTHR43175:SF1">
    <property type="entry name" value="CARBONIC ANHYDRASE-LIKE PROTEIN YBCF-RELATED"/>
    <property type="match status" value="1"/>
</dbReference>
<sequence>MKNKDLKDHVKMMDYLFQNCTPEFSGGKISEWLEGKENITESIRKSVDIIRHHPLVPFYVKVQGFMLNNEKEEFTSLNV</sequence>
<dbReference type="PATRIC" id="fig|1131731.3.peg.1642"/>
<protein>
    <submittedName>
        <fullName evidence="1">Carbonic anhydrase</fullName>
    </submittedName>
</protein>
<dbReference type="Proteomes" id="UP000006315">
    <property type="component" value="Unassembled WGS sequence"/>
</dbReference>
<dbReference type="EMBL" id="AJLR01000045">
    <property type="protein sequence ID" value="EKN67779.1"/>
    <property type="molecule type" value="Genomic_DNA"/>
</dbReference>